<dbReference type="PANTHER" id="PTHR20837:SF0">
    <property type="entry name" value="COILED-COIL AND C2 DOMAIN-CONTAINING PROTEIN 2A"/>
    <property type="match status" value="1"/>
</dbReference>
<keyword evidence="3" id="KW-1185">Reference proteome</keyword>
<organism evidence="3 4">
    <name type="scientific">Galendromus occidentalis</name>
    <name type="common">western predatory mite</name>
    <dbReference type="NCBI Taxonomy" id="34638"/>
    <lineage>
        <taxon>Eukaryota</taxon>
        <taxon>Metazoa</taxon>
        <taxon>Ecdysozoa</taxon>
        <taxon>Arthropoda</taxon>
        <taxon>Chelicerata</taxon>
        <taxon>Arachnida</taxon>
        <taxon>Acari</taxon>
        <taxon>Parasitiformes</taxon>
        <taxon>Mesostigmata</taxon>
        <taxon>Gamasina</taxon>
        <taxon>Phytoseioidea</taxon>
        <taxon>Phytoseiidae</taxon>
        <taxon>Typhlodrominae</taxon>
        <taxon>Galendromus</taxon>
    </lineage>
</organism>
<feature type="region of interest" description="Disordered" evidence="1">
    <location>
        <begin position="105"/>
        <end position="138"/>
    </location>
</feature>
<dbReference type="GO" id="GO:0035869">
    <property type="term" value="C:ciliary transition zone"/>
    <property type="evidence" value="ECO:0007669"/>
    <property type="project" value="TreeGrafter"/>
</dbReference>
<dbReference type="RefSeq" id="XP_028967774.1">
    <property type="nucleotide sequence ID" value="XM_029111941.1"/>
</dbReference>
<proteinExistence type="predicted"/>
<evidence type="ECO:0000259" key="2">
    <source>
        <dbReference type="PROSITE" id="PS50004"/>
    </source>
</evidence>
<dbReference type="Pfam" id="PF24656">
    <property type="entry name" value="CEPT76_peptidase"/>
    <property type="match status" value="1"/>
</dbReference>
<evidence type="ECO:0000313" key="4">
    <source>
        <dbReference type="RefSeq" id="XP_028967774.1"/>
    </source>
</evidence>
<dbReference type="Pfam" id="PF24652">
    <property type="entry name" value="CEP76_C"/>
    <property type="match status" value="1"/>
</dbReference>
<dbReference type="SMART" id="SM00239">
    <property type="entry name" value="C2"/>
    <property type="match status" value="1"/>
</dbReference>
<dbReference type="Gene3D" id="2.60.40.150">
    <property type="entry name" value="C2 domain"/>
    <property type="match status" value="1"/>
</dbReference>
<dbReference type="CTD" id="57545"/>
<dbReference type="AlphaFoldDB" id="A0AAJ7SFN5"/>
<accession>A0AAJ7SFN5</accession>
<dbReference type="CDD" id="cd00030">
    <property type="entry name" value="C2"/>
    <property type="match status" value="1"/>
</dbReference>
<protein>
    <submittedName>
        <fullName evidence="4">Coiled-coil and C2 domain-containing protein 2A</fullName>
    </submittedName>
</protein>
<gene>
    <name evidence="4" type="primary">LOC114828310</name>
</gene>
<dbReference type="PANTHER" id="PTHR20837">
    <property type="entry name" value="CENTROSOMAL PROTEIN-RELATED"/>
    <property type="match status" value="1"/>
</dbReference>
<dbReference type="InterPro" id="IPR000008">
    <property type="entry name" value="C2_dom"/>
</dbReference>
<feature type="domain" description="C2" evidence="2">
    <location>
        <begin position="283"/>
        <end position="439"/>
    </location>
</feature>
<dbReference type="PROSITE" id="PS50004">
    <property type="entry name" value="C2"/>
    <property type="match status" value="1"/>
</dbReference>
<dbReference type="GO" id="GO:1905515">
    <property type="term" value="P:non-motile cilium assembly"/>
    <property type="evidence" value="ECO:0007669"/>
    <property type="project" value="TreeGrafter"/>
</dbReference>
<dbReference type="Proteomes" id="UP000694867">
    <property type="component" value="Unplaced"/>
</dbReference>
<sequence>MEAKRILQQRVRRRLQTVTALKSLSEKSKSIPDVDFTLATERNNGIAFFLGTDIASESEARAKEDVREREEFENATWKISRYLKAQPNIKISDSARSLVVTERHKFGERQKRMPPRSGNAYHANRISQDVVAEESDDSRRDVNLLDGLESPAMKLEPLKDEWRLQDDIGTKDRFSVMALRGRHRAPMKESTTLVPLYSKEYQTRGAADDREEFDDIESFQFAQNTVMDKLRELVAEQRQSVQHHTTLESILIEEKAPGIAVMGIGMLKFTLPRRPLRPRRKERKKVMTASVIQRQSEFAEADLIVTVLRATNVPIRSDVDRRVSSPSSAFQSHAQIQDSIIQVRPFVEVSFQQNTRATFISDGPNPTWNQQLTLPIRNDTFQGDNRDLIYLNICDQVVIDLHDEDDKDHIHQILERRWLGTLAIPFSTVYLNSKIEGTFRIESPPILFGYEYESKQWPQSIEQNNFILLSLFMTIEPPLQLPKMIFEKLPPGEPEPILTRCSRYESSLKQKFPSREIRALTASIDGKMVLVTRFIHPIMPPRDLLFDMEALPMKMERLARFVSLIPTVSDSILFPGICDIWTTCEQFLQVLVGDEEEHALLLCNYFLYLGVNAYILLGNGIPEGSTSYVITFNNSAGGVEDRIWNAVTGKSFSLSDVNSPLQSVGCIISKDNVWANIQEDERPCRVQFALGKSNLWRPLFRSDSNLQLHTIQSDSIEYSSPDKHFASKLESALETHLRESIMRWRRQDRTIWNRHHCRLLRTMLPKFEEHLQRKDTIGAENLLDAMSSHKVSGFPLSMTFVSLKAVTDAVKATGVHLTRQDGTEFALAVYVHAYPSQVFAVWVYVATIALREY</sequence>
<evidence type="ECO:0000256" key="1">
    <source>
        <dbReference type="SAM" id="MobiDB-lite"/>
    </source>
</evidence>
<dbReference type="InterPro" id="IPR035892">
    <property type="entry name" value="C2_domain_sf"/>
</dbReference>
<dbReference type="GeneID" id="114828310"/>
<dbReference type="KEGG" id="goe:114828310"/>
<reference evidence="4" key="1">
    <citation type="submission" date="2025-08" db="UniProtKB">
        <authorList>
            <consortium name="RefSeq"/>
        </authorList>
    </citation>
    <scope>IDENTIFICATION</scope>
</reference>
<dbReference type="InterPro" id="IPR052434">
    <property type="entry name" value="Tectonic-like_complex_comp"/>
</dbReference>
<dbReference type="GO" id="GO:1904491">
    <property type="term" value="P:protein localization to ciliary transition zone"/>
    <property type="evidence" value="ECO:0007669"/>
    <property type="project" value="TreeGrafter"/>
</dbReference>
<evidence type="ECO:0000313" key="3">
    <source>
        <dbReference type="Proteomes" id="UP000694867"/>
    </source>
</evidence>
<dbReference type="SUPFAM" id="SSF49562">
    <property type="entry name" value="C2 domain (Calcium/lipid-binding domain, CaLB)"/>
    <property type="match status" value="1"/>
</dbReference>
<name>A0AAJ7SFN5_9ACAR</name>
<dbReference type="InterPro" id="IPR056288">
    <property type="entry name" value="CEP76_C"/>
</dbReference>
<dbReference type="InterPro" id="IPR056290">
    <property type="entry name" value="CEPT76/DRC7_peptidase-like_dom"/>
</dbReference>
<dbReference type="Pfam" id="PF00168">
    <property type="entry name" value="C2"/>
    <property type="match status" value="1"/>
</dbReference>